<dbReference type="OrthoDB" id="9815356at2"/>
<evidence type="ECO:0000256" key="2">
    <source>
        <dbReference type="ARBA" id="ARBA00022692"/>
    </source>
</evidence>
<keyword evidence="4 5" id="KW-0472">Membrane</keyword>
<dbReference type="CDD" id="cd17324">
    <property type="entry name" value="MFS_NepI_like"/>
    <property type="match status" value="1"/>
</dbReference>
<dbReference type="InterPro" id="IPR020846">
    <property type="entry name" value="MFS_dom"/>
</dbReference>
<organism evidence="7 8">
    <name type="scientific">Okeania hirsuta</name>
    <dbReference type="NCBI Taxonomy" id="1458930"/>
    <lineage>
        <taxon>Bacteria</taxon>
        <taxon>Bacillati</taxon>
        <taxon>Cyanobacteriota</taxon>
        <taxon>Cyanophyceae</taxon>
        <taxon>Oscillatoriophycideae</taxon>
        <taxon>Oscillatoriales</taxon>
        <taxon>Microcoleaceae</taxon>
        <taxon>Okeania</taxon>
    </lineage>
</organism>
<evidence type="ECO:0000256" key="3">
    <source>
        <dbReference type="ARBA" id="ARBA00022989"/>
    </source>
</evidence>
<dbReference type="InterPro" id="IPR011701">
    <property type="entry name" value="MFS"/>
</dbReference>
<keyword evidence="3 5" id="KW-1133">Transmembrane helix</keyword>
<dbReference type="AlphaFoldDB" id="A0A3N6Q315"/>
<evidence type="ECO:0000256" key="4">
    <source>
        <dbReference type="ARBA" id="ARBA00023136"/>
    </source>
</evidence>
<sequence>MAMVGGAAVANLYYNQPLLAIIAESFHAPTQQVGLIPMMTQIGYALGLLLFVPLGDIIERRRLIVTMLIATALVLLTAAISPNISWLIVASLLIGMTTIVPQLVVPFAAFLVEPGKRGKAVGTVMSGLFIGIVLARMTSGFVGANFGWRAIYFFASGLMILIAVVSIFVLPKAKPSVTLSYPKLILSLGQIIREQLLLRQVALIGAMSFAANSIFWSTMAFFLKAPPLNYSSKVAGMFGLVGIVGAITAIIAGRMADRKNPRLISMLGVVISSSSFLVFSLARYELWGLILGVMLLDLGVQTTQISNQAQIYSLPAKIHSRLNTVYMVSYFVGGAMGSYCGNYAWSNWQWNGVCGVALFVLVSALSILYFTIFWKKPKQQLLSLRSTR</sequence>
<dbReference type="PROSITE" id="PS50850">
    <property type="entry name" value="MFS"/>
    <property type="match status" value="1"/>
</dbReference>
<dbReference type="PANTHER" id="PTHR42910:SF1">
    <property type="entry name" value="MAJOR FACILITATOR SUPERFAMILY (MFS) PROFILE DOMAIN-CONTAINING PROTEIN"/>
    <property type="match status" value="1"/>
</dbReference>
<dbReference type="Gene3D" id="1.20.1250.20">
    <property type="entry name" value="MFS general substrate transporter like domains"/>
    <property type="match status" value="1"/>
</dbReference>
<evidence type="ECO:0000313" key="8">
    <source>
        <dbReference type="Proteomes" id="UP000269154"/>
    </source>
</evidence>
<dbReference type="PANTHER" id="PTHR42910">
    <property type="entry name" value="TRANSPORTER SCO4007-RELATED"/>
    <property type="match status" value="1"/>
</dbReference>
<gene>
    <name evidence="7" type="ORF">D5R40_10625</name>
</gene>
<feature type="transmembrane region" description="Helical" evidence="5">
    <location>
        <begin position="124"/>
        <end position="144"/>
    </location>
</feature>
<feature type="transmembrane region" description="Helical" evidence="5">
    <location>
        <begin position="63"/>
        <end position="80"/>
    </location>
</feature>
<comment type="caution">
    <text evidence="7">The sequence shown here is derived from an EMBL/GenBank/DDBJ whole genome shotgun (WGS) entry which is preliminary data.</text>
</comment>
<feature type="transmembrane region" description="Helical" evidence="5">
    <location>
        <begin position="86"/>
        <end position="112"/>
    </location>
</feature>
<evidence type="ECO:0000259" key="6">
    <source>
        <dbReference type="PROSITE" id="PS50850"/>
    </source>
</evidence>
<dbReference type="EMBL" id="RCBY01000046">
    <property type="protein sequence ID" value="RQH45456.1"/>
    <property type="molecule type" value="Genomic_DNA"/>
</dbReference>
<dbReference type="InterPro" id="IPR036259">
    <property type="entry name" value="MFS_trans_sf"/>
</dbReference>
<name>A0A3N6Q315_9CYAN</name>
<protein>
    <submittedName>
        <fullName evidence="7">MFS transporter</fullName>
    </submittedName>
</protein>
<evidence type="ECO:0000256" key="5">
    <source>
        <dbReference type="SAM" id="Phobius"/>
    </source>
</evidence>
<proteinExistence type="predicted"/>
<feature type="transmembrane region" description="Helical" evidence="5">
    <location>
        <begin position="150"/>
        <end position="170"/>
    </location>
</feature>
<feature type="transmembrane region" description="Helical" evidence="5">
    <location>
        <begin position="33"/>
        <end position="51"/>
    </location>
</feature>
<comment type="subcellular location">
    <subcellularLocation>
        <location evidence="1">Cell membrane</location>
        <topology evidence="1">Multi-pass membrane protein</topology>
    </subcellularLocation>
</comment>
<dbReference type="GO" id="GO:0005886">
    <property type="term" value="C:plasma membrane"/>
    <property type="evidence" value="ECO:0007669"/>
    <property type="project" value="UniProtKB-SubCell"/>
</dbReference>
<dbReference type="SUPFAM" id="SSF103473">
    <property type="entry name" value="MFS general substrate transporter"/>
    <property type="match status" value="1"/>
</dbReference>
<evidence type="ECO:0000256" key="1">
    <source>
        <dbReference type="ARBA" id="ARBA00004651"/>
    </source>
</evidence>
<feature type="transmembrane region" description="Helical" evidence="5">
    <location>
        <begin position="201"/>
        <end position="223"/>
    </location>
</feature>
<keyword evidence="8" id="KW-1185">Reference proteome</keyword>
<dbReference type="Pfam" id="PF07690">
    <property type="entry name" value="MFS_1"/>
    <property type="match status" value="1"/>
</dbReference>
<accession>A0A3N6Q315</accession>
<dbReference type="GO" id="GO:0022857">
    <property type="term" value="F:transmembrane transporter activity"/>
    <property type="evidence" value="ECO:0007669"/>
    <property type="project" value="InterPro"/>
</dbReference>
<feature type="domain" description="Major facilitator superfamily (MFS) profile" evidence="6">
    <location>
        <begin position="1"/>
        <end position="378"/>
    </location>
</feature>
<dbReference type="Proteomes" id="UP000269154">
    <property type="component" value="Unassembled WGS sequence"/>
</dbReference>
<evidence type="ECO:0000313" key="7">
    <source>
        <dbReference type="EMBL" id="RQH45456.1"/>
    </source>
</evidence>
<feature type="transmembrane region" description="Helical" evidence="5">
    <location>
        <begin position="235"/>
        <end position="256"/>
    </location>
</feature>
<feature type="transmembrane region" description="Helical" evidence="5">
    <location>
        <begin position="263"/>
        <end position="280"/>
    </location>
</feature>
<reference evidence="7 8" key="1">
    <citation type="journal article" date="2018" name="ACS Chem. Biol.">
        <title>Ketoreductase domain dysfunction expands chemodiversity: malyngamide biosynthesis in the cyanobacterium Okeania hirsuta.</title>
        <authorList>
            <person name="Moss N.A."/>
            <person name="Leao T."/>
            <person name="Rankin M."/>
            <person name="McCullough T.M."/>
            <person name="Qu P."/>
            <person name="Korobeynikov A."/>
            <person name="Smith J.L."/>
            <person name="Gerwick L."/>
            <person name="Gerwick W.H."/>
        </authorList>
    </citation>
    <scope>NUCLEOTIDE SEQUENCE [LARGE SCALE GENOMIC DNA]</scope>
    <source>
        <strain evidence="7 8">PAB10Feb10-1</strain>
    </source>
</reference>
<feature type="transmembrane region" description="Helical" evidence="5">
    <location>
        <begin position="350"/>
        <end position="374"/>
    </location>
</feature>
<keyword evidence="2 5" id="KW-0812">Transmembrane</keyword>
<feature type="transmembrane region" description="Helical" evidence="5">
    <location>
        <begin position="324"/>
        <end position="344"/>
    </location>
</feature>